<dbReference type="PANTHER" id="PTHR34582">
    <property type="entry name" value="UPF0702 TRANSMEMBRANE PROTEIN YCAP"/>
    <property type="match status" value="1"/>
</dbReference>
<feature type="domain" description="YetF C-terminal" evidence="8">
    <location>
        <begin position="98"/>
        <end position="173"/>
    </location>
</feature>
<dbReference type="STRING" id="1826909.A5893_11415"/>
<dbReference type="RefSeq" id="WP_068822791.1">
    <property type="nucleotide sequence ID" value="NZ_LWHJ01000028.1"/>
</dbReference>
<name>A0A179DDY3_9SPHI</name>
<accession>A0A179DDY3</accession>
<keyword evidence="4 7" id="KW-0812">Transmembrane</keyword>
<feature type="transmembrane region" description="Helical" evidence="7">
    <location>
        <begin position="75"/>
        <end position="92"/>
    </location>
</feature>
<keyword evidence="5 7" id="KW-1133">Transmembrane helix</keyword>
<reference evidence="9 10" key="2">
    <citation type="submission" date="2016-06" db="EMBL/GenBank/DDBJ databases">
        <title>Pedobacter psychrophilus sp. nov., isolated from Antarctic fragmentary rock.</title>
        <authorList>
            <person name="Svec P."/>
        </authorList>
    </citation>
    <scope>NUCLEOTIDE SEQUENCE [LARGE SCALE GENOMIC DNA]</scope>
    <source>
        <strain evidence="9 10">CCM 8644</strain>
    </source>
</reference>
<evidence type="ECO:0000313" key="10">
    <source>
        <dbReference type="Proteomes" id="UP000078459"/>
    </source>
</evidence>
<keyword evidence="10" id="KW-1185">Reference proteome</keyword>
<evidence type="ECO:0000256" key="7">
    <source>
        <dbReference type="SAM" id="Phobius"/>
    </source>
</evidence>
<organism evidence="9 10">
    <name type="scientific">Pedobacter psychrophilus</name>
    <dbReference type="NCBI Taxonomy" id="1826909"/>
    <lineage>
        <taxon>Bacteria</taxon>
        <taxon>Pseudomonadati</taxon>
        <taxon>Bacteroidota</taxon>
        <taxon>Sphingobacteriia</taxon>
        <taxon>Sphingobacteriales</taxon>
        <taxon>Sphingobacteriaceae</taxon>
        <taxon>Pedobacter</taxon>
    </lineage>
</organism>
<dbReference type="InterPro" id="IPR023090">
    <property type="entry name" value="UPF0702_alpha/beta_dom_sf"/>
</dbReference>
<evidence type="ECO:0000259" key="8">
    <source>
        <dbReference type="Pfam" id="PF04239"/>
    </source>
</evidence>
<dbReference type="EMBL" id="LWHJ01000028">
    <property type="protein sequence ID" value="OAQ39267.1"/>
    <property type="molecule type" value="Genomic_DNA"/>
</dbReference>
<evidence type="ECO:0000256" key="4">
    <source>
        <dbReference type="ARBA" id="ARBA00022692"/>
    </source>
</evidence>
<comment type="similarity">
    <text evidence="2">Belongs to the UPF0702 family.</text>
</comment>
<dbReference type="Proteomes" id="UP000078459">
    <property type="component" value="Unassembled WGS sequence"/>
</dbReference>
<keyword evidence="3" id="KW-1003">Cell membrane</keyword>
<dbReference type="Gene3D" id="3.30.240.20">
    <property type="entry name" value="bsu07140 like domains"/>
    <property type="match status" value="1"/>
</dbReference>
<evidence type="ECO:0000256" key="5">
    <source>
        <dbReference type="ARBA" id="ARBA00022989"/>
    </source>
</evidence>
<evidence type="ECO:0000256" key="6">
    <source>
        <dbReference type="ARBA" id="ARBA00023136"/>
    </source>
</evidence>
<evidence type="ECO:0000256" key="2">
    <source>
        <dbReference type="ARBA" id="ARBA00006448"/>
    </source>
</evidence>
<feature type="transmembrane region" description="Helical" evidence="7">
    <location>
        <begin position="50"/>
        <end position="69"/>
    </location>
</feature>
<evidence type="ECO:0000256" key="1">
    <source>
        <dbReference type="ARBA" id="ARBA00004651"/>
    </source>
</evidence>
<evidence type="ECO:0000256" key="3">
    <source>
        <dbReference type="ARBA" id="ARBA00022475"/>
    </source>
</evidence>
<keyword evidence="6 7" id="KW-0472">Membrane</keyword>
<dbReference type="AlphaFoldDB" id="A0A179DDY3"/>
<reference evidence="9 10" key="1">
    <citation type="submission" date="2016-04" db="EMBL/GenBank/DDBJ databases">
        <authorList>
            <person name="Evans L.H."/>
            <person name="Alamgir A."/>
            <person name="Owens N."/>
            <person name="Weber N.D."/>
            <person name="Virtaneva K."/>
            <person name="Barbian K."/>
            <person name="Babar A."/>
            <person name="Rosenke K."/>
        </authorList>
    </citation>
    <scope>NUCLEOTIDE SEQUENCE [LARGE SCALE GENOMIC DNA]</scope>
    <source>
        <strain evidence="9 10">CCM 8644</strain>
    </source>
</reference>
<protein>
    <recommendedName>
        <fullName evidence="8">YetF C-terminal domain-containing protein</fullName>
    </recommendedName>
</protein>
<gene>
    <name evidence="9" type="ORF">A5893_11415</name>
</gene>
<comment type="subcellular location">
    <subcellularLocation>
        <location evidence="1">Cell membrane</location>
        <topology evidence="1">Multi-pass membrane protein</topology>
    </subcellularLocation>
</comment>
<dbReference type="GO" id="GO:0005886">
    <property type="term" value="C:plasma membrane"/>
    <property type="evidence" value="ECO:0007669"/>
    <property type="project" value="UniProtKB-SubCell"/>
</dbReference>
<feature type="transmembrane region" description="Helical" evidence="7">
    <location>
        <begin position="19"/>
        <end position="38"/>
    </location>
</feature>
<evidence type="ECO:0000313" key="9">
    <source>
        <dbReference type="EMBL" id="OAQ39267.1"/>
    </source>
</evidence>
<dbReference type="InterPro" id="IPR007353">
    <property type="entry name" value="DUF421"/>
</dbReference>
<proteinExistence type="inferred from homology"/>
<dbReference type="Pfam" id="PF04239">
    <property type="entry name" value="DUF421"/>
    <property type="match status" value="1"/>
</dbReference>
<comment type="caution">
    <text evidence="9">The sequence shown here is derived from an EMBL/GenBank/DDBJ whole genome shotgun (WGS) entry which is preliminary data.</text>
</comment>
<dbReference type="OrthoDB" id="6538282at2"/>
<sequence>MKEIFEPARLFMNNLPPSFIWEVLFRCVVVYLSLIIVLKLSGRRGIKQLSIFEVVIILTLGSAAGDPLFYEDVGLLPAICVFIFILVLYRITTYSISKSKRIEKLLEGEPVYLIENGEFAIDKFKKESMAFDEFFAELRLRNISHLGQVDLAILETTGEISVFYLDNDKIKYGLPILPHHFNNKVNKLNKNDIYACRFCGNIQKPKETVENCTCDKCGREDWVKAINDKRVS</sequence>
<dbReference type="PANTHER" id="PTHR34582:SF6">
    <property type="entry name" value="UPF0702 TRANSMEMBRANE PROTEIN YCAP"/>
    <property type="match status" value="1"/>
</dbReference>